<protein>
    <submittedName>
        <fullName evidence="2">Uncharacterized protein</fullName>
    </submittedName>
</protein>
<feature type="compositionally biased region" description="Basic and acidic residues" evidence="1">
    <location>
        <begin position="42"/>
        <end position="56"/>
    </location>
</feature>
<dbReference type="Proteomes" id="UP000024635">
    <property type="component" value="Unassembled WGS sequence"/>
</dbReference>
<keyword evidence="3" id="KW-1185">Reference proteome</keyword>
<evidence type="ECO:0000313" key="2">
    <source>
        <dbReference type="EMBL" id="EYC33463.1"/>
    </source>
</evidence>
<accession>A0A016W394</accession>
<sequence>MAYWSSASFNVLHYYVTMDENFNSLAEEQKEPTDAVFVDVDEEKKKDVPNPEKISEQRVIAEFGEDGGSADKPNQSLVKLAGKCS</sequence>
<gene>
    <name evidence="2" type="primary">Acey_s0002.g814</name>
    <name evidence="2" type="ORF">Y032_0002g814</name>
</gene>
<dbReference type="OrthoDB" id="10546264at2759"/>
<dbReference type="AlphaFoldDB" id="A0A016W394"/>
<reference evidence="3" key="1">
    <citation type="journal article" date="2015" name="Nat. Genet.">
        <title>The genome and transcriptome of the zoonotic hookworm Ancylostoma ceylanicum identify infection-specific gene families.</title>
        <authorList>
            <person name="Schwarz E.M."/>
            <person name="Hu Y."/>
            <person name="Antoshechkin I."/>
            <person name="Miller M.M."/>
            <person name="Sternberg P.W."/>
            <person name="Aroian R.V."/>
        </authorList>
    </citation>
    <scope>NUCLEOTIDE SEQUENCE</scope>
    <source>
        <strain evidence="3">HY135</strain>
    </source>
</reference>
<organism evidence="2 3">
    <name type="scientific">Ancylostoma ceylanicum</name>
    <dbReference type="NCBI Taxonomy" id="53326"/>
    <lineage>
        <taxon>Eukaryota</taxon>
        <taxon>Metazoa</taxon>
        <taxon>Ecdysozoa</taxon>
        <taxon>Nematoda</taxon>
        <taxon>Chromadorea</taxon>
        <taxon>Rhabditida</taxon>
        <taxon>Rhabditina</taxon>
        <taxon>Rhabditomorpha</taxon>
        <taxon>Strongyloidea</taxon>
        <taxon>Ancylostomatidae</taxon>
        <taxon>Ancylostomatinae</taxon>
        <taxon>Ancylostoma</taxon>
    </lineage>
</organism>
<dbReference type="EMBL" id="JARK01001338">
    <property type="protein sequence ID" value="EYC33463.1"/>
    <property type="molecule type" value="Genomic_DNA"/>
</dbReference>
<evidence type="ECO:0000256" key="1">
    <source>
        <dbReference type="SAM" id="MobiDB-lite"/>
    </source>
</evidence>
<feature type="region of interest" description="Disordered" evidence="1">
    <location>
        <begin position="35"/>
        <end position="85"/>
    </location>
</feature>
<comment type="caution">
    <text evidence="2">The sequence shown here is derived from an EMBL/GenBank/DDBJ whole genome shotgun (WGS) entry which is preliminary data.</text>
</comment>
<name>A0A016W394_9BILA</name>
<evidence type="ECO:0000313" key="3">
    <source>
        <dbReference type="Proteomes" id="UP000024635"/>
    </source>
</evidence>
<proteinExistence type="predicted"/>